<organism evidence="12 13">
    <name type="scientific">Pseudocercospora fuligena</name>
    <dbReference type="NCBI Taxonomy" id="685502"/>
    <lineage>
        <taxon>Eukaryota</taxon>
        <taxon>Fungi</taxon>
        <taxon>Dikarya</taxon>
        <taxon>Ascomycota</taxon>
        <taxon>Pezizomycotina</taxon>
        <taxon>Dothideomycetes</taxon>
        <taxon>Dothideomycetidae</taxon>
        <taxon>Mycosphaerellales</taxon>
        <taxon>Mycosphaerellaceae</taxon>
        <taxon>Pseudocercospora</taxon>
    </lineage>
</organism>
<keyword evidence="12" id="KW-0675">Receptor</keyword>
<evidence type="ECO:0000256" key="6">
    <source>
        <dbReference type="ARBA" id="ARBA00022989"/>
    </source>
</evidence>
<gene>
    <name evidence="12" type="ORF">HII31_11344</name>
</gene>
<dbReference type="GO" id="GO:0006888">
    <property type="term" value="P:endoplasmic reticulum to Golgi vesicle-mediated transport"/>
    <property type="evidence" value="ECO:0007669"/>
    <property type="project" value="InterPro"/>
</dbReference>
<comment type="similarity">
    <text evidence="2 9">Belongs to the GOSR1 family.</text>
</comment>
<keyword evidence="6 11" id="KW-1133">Transmembrane helix</keyword>
<evidence type="ECO:0000256" key="2">
    <source>
        <dbReference type="ARBA" id="ARBA00008473"/>
    </source>
</evidence>
<sequence length="243" mass="27801">MGTSMTANMGSWAQLRQQARAQETQVRMLEHLHPRIMLTTETLFHTYAQFASQTDIAAKPTDDERKTEEQLNEILEKRSSLLQQLARVLDSEAQPSALKSTNLARHREILTQHRTELSRLKSQIEHNRQRANLLSNVRSDIDAYRARDNPEAAEAEYMLDERRRLDNSHNVADSVLSQAYAVNESFGLQRESLVSIQRRITGAAAQIPGINGLMQRIGSKKRRDGIILGSFIAFCFLVLLWFW</sequence>
<keyword evidence="13" id="KW-1185">Reference proteome</keyword>
<comment type="subcellular location">
    <subcellularLocation>
        <location evidence="1">Golgi apparatus membrane</location>
        <topology evidence="1">Single-pass type IV membrane protein</topology>
    </subcellularLocation>
</comment>
<evidence type="ECO:0000313" key="12">
    <source>
        <dbReference type="EMBL" id="KAF7187256.1"/>
    </source>
</evidence>
<dbReference type="EMBL" id="JABCIY010000231">
    <property type="protein sequence ID" value="KAF7187256.1"/>
    <property type="molecule type" value="Genomic_DNA"/>
</dbReference>
<reference evidence="12" key="1">
    <citation type="submission" date="2020-04" db="EMBL/GenBank/DDBJ databases">
        <title>Draft genome resource of the tomato pathogen Pseudocercospora fuligena.</title>
        <authorList>
            <person name="Zaccaron A."/>
        </authorList>
    </citation>
    <scope>NUCLEOTIDE SEQUENCE</scope>
    <source>
        <strain evidence="12">PF001</strain>
    </source>
</reference>
<dbReference type="PIRSF" id="PIRSF027109">
    <property type="entry name" value="Golgi_SNARE"/>
    <property type="match status" value="1"/>
</dbReference>
<evidence type="ECO:0000256" key="5">
    <source>
        <dbReference type="ARBA" id="ARBA00022927"/>
    </source>
</evidence>
<dbReference type="GO" id="GO:0000139">
    <property type="term" value="C:Golgi membrane"/>
    <property type="evidence" value="ECO:0007669"/>
    <property type="project" value="UniProtKB-SubCell"/>
</dbReference>
<evidence type="ECO:0000256" key="8">
    <source>
        <dbReference type="ARBA" id="ARBA00023136"/>
    </source>
</evidence>
<dbReference type="Proteomes" id="UP000660729">
    <property type="component" value="Unassembled WGS sequence"/>
</dbReference>
<dbReference type="GO" id="GO:0031201">
    <property type="term" value="C:SNARE complex"/>
    <property type="evidence" value="ECO:0007669"/>
    <property type="project" value="TreeGrafter"/>
</dbReference>
<keyword evidence="7 9" id="KW-0333">Golgi apparatus</keyword>
<accession>A0A8H6R9X7</accession>
<evidence type="ECO:0000313" key="13">
    <source>
        <dbReference type="Proteomes" id="UP000660729"/>
    </source>
</evidence>
<comment type="caution">
    <text evidence="12">The sequence shown here is derived from an EMBL/GenBank/DDBJ whole genome shotgun (WGS) entry which is preliminary data.</text>
</comment>
<dbReference type="GO" id="GO:0048219">
    <property type="term" value="P:inter-Golgi cisterna vesicle-mediated transport"/>
    <property type="evidence" value="ECO:0007669"/>
    <property type="project" value="TreeGrafter"/>
</dbReference>
<dbReference type="InterPro" id="IPR023601">
    <property type="entry name" value="Golgi_SNAP_su1"/>
</dbReference>
<feature type="coiled-coil region" evidence="10">
    <location>
        <begin position="64"/>
        <end position="130"/>
    </location>
</feature>
<evidence type="ECO:0000256" key="4">
    <source>
        <dbReference type="ARBA" id="ARBA00022692"/>
    </source>
</evidence>
<evidence type="ECO:0000256" key="11">
    <source>
        <dbReference type="SAM" id="Phobius"/>
    </source>
</evidence>
<dbReference type="GO" id="GO:0005797">
    <property type="term" value="C:Golgi medial cisterna"/>
    <property type="evidence" value="ECO:0007669"/>
    <property type="project" value="TreeGrafter"/>
</dbReference>
<keyword evidence="5 9" id="KW-0653">Protein transport</keyword>
<dbReference type="OrthoDB" id="422156at2759"/>
<dbReference type="GO" id="GO:0005484">
    <property type="term" value="F:SNAP receptor activity"/>
    <property type="evidence" value="ECO:0007669"/>
    <property type="project" value="TreeGrafter"/>
</dbReference>
<comment type="function">
    <text evidence="9">Involved in transport from the ER to the Golgi apparatus as well as in intra-Golgi transport. It belongs to a super-family of proteins called t-SNAREs or soluble NSF (N-ethylmaleimide-sensitive factor) attachment protein receptor.</text>
</comment>
<evidence type="ECO:0000256" key="1">
    <source>
        <dbReference type="ARBA" id="ARBA00004409"/>
    </source>
</evidence>
<evidence type="ECO:0000256" key="7">
    <source>
        <dbReference type="ARBA" id="ARBA00023034"/>
    </source>
</evidence>
<keyword evidence="9" id="KW-0931">ER-Golgi transport</keyword>
<evidence type="ECO:0000256" key="3">
    <source>
        <dbReference type="ARBA" id="ARBA00022448"/>
    </source>
</evidence>
<dbReference type="GO" id="GO:0006906">
    <property type="term" value="P:vesicle fusion"/>
    <property type="evidence" value="ECO:0007669"/>
    <property type="project" value="TreeGrafter"/>
</dbReference>
<keyword evidence="4 11" id="KW-0812">Transmembrane</keyword>
<keyword evidence="3 9" id="KW-0813">Transport</keyword>
<feature type="transmembrane region" description="Helical" evidence="11">
    <location>
        <begin position="225"/>
        <end position="242"/>
    </location>
</feature>
<dbReference type="Pfam" id="PF12352">
    <property type="entry name" value="V-SNARE_C"/>
    <property type="match status" value="1"/>
</dbReference>
<evidence type="ECO:0000256" key="9">
    <source>
        <dbReference type="PIRNR" id="PIRNR027109"/>
    </source>
</evidence>
<dbReference type="GO" id="GO:0015031">
    <property type="term" value="P:protein transport"/>
    <property type="evidence" value="ECO:0007669"/>
    <property type="project" value="UniProtKB-KW"/>
</dbReference>
<dbReference type="PANTHER" id="PTHR21094:SF2">
    <property type="entry name" value="GOLGI SNAP RECEPTOR COMPLEX MEMBER 1"/>
    <property type="match status" value="1"/>
</dbReference>
<dbReference type="GO" id="GO:0005801">
    <property type="term" value="C:cis-Golgi network"/>
    <property type="evidence" value="ECO:0007669"/>
    <property type="project" value="InterPro"/>
</dbReference>
<dbReference type="AlphaFoldDB" id="A0A8H6R9X7"/>
<name>A0A8H6R9X7_9PEZI</name>
<dbReference type="PANTHER" id="PTHR21094">
    <property type="entry name" value="GOS-28 SNARE- RELATED"/>
    <property type="match status" value="1"/>
</dbReference>
<evidence type="ECO:0000256" key="10">
    <source>
        <dbReference type="SAM" id="Coils"/>
    </source>
</evidence>
<protein>
    <recommendedName>
        <fullName evidence="9">Golgi SNAP receptor complex member 1</fullName>
    </recommendedName>
</protein>
<keyword evidence="8 9" id="KW-0472">Membrane</keyword>
<comment type="subunit">
    <text evidence="9">Component of several multiprotein Golgi SNARE complexes.</text>
</comment>
<keyword evidence="10" id="KW-0175">Coiled coil</keyword>
<proteinExistence type="inferred from homology"/>